<dbReference type="EMBL" id="QPJM01000011">
    <property type="protein sequence ID" value="RCW81249.1"/>
    <property type="molecule type" value="Genomic_DNA"/>
</dbReference>
<keyword evidence="2" id="KW-1185">Reference proteome</keyword>
<dbReference type="AlphaFoldDB" id="A0A368YNS0"/>
<gene>
    <name evidence="1" type="ORF">C7476_111111</name>
</gene>
<comment type="caution">
    <text evidence="1">The sequence shown here is derived from an EMBL/GenBank/DDBJ whole genome shotgun (WGS) entry which is preliminary data.</text>
</comment>
<name>A0A368YNS0_9HYPH</name>
<dbReference type="InterPro" id="IPR036849">
    <property type="entry name" value="Enolase-like_C_sf"/>
</dbReference>
<accession>A0A368YNS0</accession>
<dbReference type="SUPFAM" id="SSF51604">
    <property type="entry name" value="Enolase C-terminal domain-like"/>
    <property type="match status" value="1"/>
</dbReference>
<sequence>MIDPNGAWNWKEAVVKLTAIRDAGVEDPILRNDFEGLRTLRHAVNCDIDVESDWP</sequence>
<reference evidence="1 2" key="1">
    <citation type="submission" date="2018-07" db="EMBL/GenBank/DDBJ databases">
        <title>Genomic Encyclopedia of Type Strains, Phase III (KMG-III): the genomes of soil and plant-associated and newly described type strains.</title>
        <authorList>
            <person name="Whitman W."/>
        </authorList>
    </citation>
    <scope>NUCLEOTIDE SEQUENCE [LARGE SCALE GENOMIC DNA]</scope>
    <source>
        <strain evidence="1 2">31-25a</strain>
    </source>
</reference>
<dbReference type="RefSeq" id="WP_245426413.1">
    <property type="nucleotide sequence ID" value="NZ_QPJM01000011.1"/>
</dbReference>
<evidence type="ECO:0000313" key="1">
    <source>
        <dbReference type="EMBL" id="RCW81249.1"/>
    </source>
</evidence>
<proteinExistence type="predicted"/>
<evidence type="ECO:0000313" key="2">
    <source>
        <dbReference type="Proteomes" id="UP000253324"/>
    </source>
</evidence>
<organism evidence="1 2">
    <name type="scientific">Phyllobacterium bourgognense</name>
    <dbReference type="NCBI Taxonomy" id="314236"/>
    <lineage>
        <taxon>Bacteria</taxon>
        <taxon>Pseudomonadati</taxon>
        <taxon>Pseudomonadota</taxon>
        <taxon>Alphaproteobacteria</taxon>
        <taxon>Hyphomicrobiales</taxon>
        <taxon>Phyllobacteriaceae</taxon>
        <taxon>Phyllobacterium</taxon>
    </lineage>
</organism>
<dbReference type="Gene3D" id="3.20.20.120">
    <property type="entry name" value="Enolase-like C-terminal domain"/>
    <property type="match status" value="1"/>
</dbReference>
<dbReference type="Proteomes" id="UP000253324">
    <property type="component" value="Unassembled WGS sequence"/>
</dbReference>
<protein>
    <submittedName>
        <fullName evidence="1">Uncharacterized protein</fullName>
    </submittedName>
</protein>